<organism evidence="1 2">
    <name type="scientific">Micromonospora coriariae</name>
    <dbReference type="NCBI Taxonomy" id="285665"/>
    <lineage>
        <taxon>Bacteria</taxon>
        <taxon>Bacillati</taxon>
        <taxon>Actinomycetota</taxon>
        <taxon>Actinomycetes</taxon>
        <taxon>Micromonosporales</taxon>
        <taxon>Micromonosporaceae</taxon>
        <taxon>Micromonospora</taxon>
    </lineage>
</organism>
<evidence type="ECO:0000313" key="1">
    <source>
        <dbReference type="EMBL" id="SCF00758.1"/>
    </source>
</evidence>
<dbReference type="SUPFAM" id="SSF50475">
    <property type="entry name" value="FMN-binding split barrel"/>
    <property type="match status" value="1"/>
</dbReference>
<dbReference type="EMBL" id="LT607412">
    <property type="protein sequence ID" value="SCF00758.1"/>
    <property type="molecule type" value="Genomic_DNA"/>
</dbReference>
<accession>A0A1C4WX47</accession>
<evidence type="ECO:0000313" key="2">
    <source>
        <dbReference type="Proteomes" id="UP000198243"/>
    </source>
</evidence>
<dbReference type="AlphaFoldDB" id="A0A1C4WX47"/>
<name>A0A1C4WX47_9ACTN</name>
<keyword evidence="2" id="KW-1185">Reference proteome</keyword>
<proteinExistence type="predicted"/>
<dbReference type="RefSeq" id="WP_089019777.1">
    <property type="nucleotide sequence ID" value="NZ_LT607412.1"/>
</dbReference>
<gene>
    <name evidence="1" type="ORF">GA0070607_4322</name>
</gene>
<protein>
    <recommendedName>
        <fullName evidence="3">DUF2470 domain-containing protein</fullName>
    </recommendedName>
</protein>
<dbReference type="Gene3D" id="3.20.180.10">
    <property type="entry name" value="PNP-oxidase-like"/>
    <property type="match status" value="1"/>
</dbReference>
<evidence type="ECO:0008006" key="3">
    <source>
        <dbReference type="Google" id="ProtNLM"/>
    </source>
</evidence>
<dbReference type="Proteomes" id="UP000198243">
    <property type="component" value="Chromosome I"/>
</dbReference>
<sequence>MRPSPAEIVRTLVAGRLPGLVHLAHRPGPHHARHVTDPDGRVLLLVPVASHLAAALRPATGGTDVAVVLDVLDLPPAAGAPGLGRAWVSGWAAELHGAEARRAAVDFAVVEPTGDLLDLGVRFRLFRFEVVEVRWERAGVVQRIDPGEYAEAEPDPVHPVEARLLADLTERDAGQVTEYLRRQLGLTEQTPDGPPRVVRIDRYGLVVALGRPGARRRVRLAFPCPVADPDDLVRLLPPLRRRAEAHPPG</sequence>
<dbReference type="InterPro" id="IPR037119">
    <property type="entry name" value="Haem_oxidase_HugZ-like_sf"/>
</dbReference>
<reference evidence="2" key="1">
    <citation type="submission" date="2016-06" db="EMBL/GenBank/DDBJ databases">
        <authorList>
            <person name="Varghese N."/>
            <person name="Submissions Spin"/>
        </authorList>
    </citation>
    <scope>NUCLEOTIDE SEQUENCE [LARGE SCALE GENOMIC DNA]</scope>
    <source>
        <strain evidence="2">DSM 44875</strain>
    </source>
</reference>
<dbReference type="OrthoDB" id="5187098at2"/>